<dbReference type="PATRIC" id="fig|1263867.3.peg.5366"/>
<keyword evidence="2" id="KW-1185">Reference proteome</keyword>
<proteinExistence type="predicted"/>
<evidence type="ECO:0000313" key="2">
    <source>
        <dbReference type="Proteomes" id="UP000011529"/>
    </source>
</evidence>
<sequence length="54" mass="5903">MKRIVSGKPGTVRFSFSAADENPGTTFLLLHDECTRCLSDTKPTPHLHGAAHPR</sequence>
<reference evidence="1" key="2">
    <citation type="journal article" date="2013" name="Mar. Genomics">
        <title>Expression of sulfatases in Rhodopirellula baltica and the diversity of sulfatases in the genus Rhodopirellula.</title>
        <authorList>
            <person name="Wegner C.E."/>
            <person name="Richter-Heitmann T."/>
            <person name="Klindworth A."/>
            <person name="Klockow C."/>
            <person name="Richter M."/>
            <person name="Achstetter T."/>
            <person name="Glockner F.O."/>
            <person name="Harder J."/>
        </authorList>
    </citation>
    <scope>NUCLEOTIDE SEQUENCE [LARGE SCALE GENOMIC DNA]</scope>
    <source>
        <strain evidence="1">6C</strain>
    </source>
</reference>
<accession>M2ABU3</accession>
<evidence type="ECO:0000313" key="1">
    <source>
        <dbReference type="EMBL" id="EMB14250.1"/>
    </source>
</evidence>
<dbReference type="Proteomes" id="UP000011529">
    <property type="component" value="Unassembled WGS sequence"/>
</dbReference>
<dbReference type="EMBL" id="ANMO01000219">
    <property type="protein sequence ID" value="EMB14250.1"/>
    <property type="molecule type" value="Genomic_DNA"/>
</dbReference>
<comment type="caution">
    <text evidence="1">The sequence shown here is derived from an EMBL/GenBank/DDBJ whole genome shotgun (WGS) entry which is preliminary data.</text>
</comment>
<name>M2ABU3_9BACT</name>
<dbReference type="AlphaFoldDB" id="M2ABU3"/>
<reference evidence="1" key="1">
    <citation type="submission" date="2012-11" db="EMBL/GenBank/DDBJ databases">
        <title>Permanent draft genomes of Rhodopirellula europaea strain SH398 and 6C.</title>
        <authorList>
            <person name="Richter M."/>
            <person name="Richter-Heitmann T."/>
            <person name="Frank C."/>
            <person name="Harder J."/>
            <person name="Glockner F.O."/>
        </authorList>
    </citation>
    <scope>NUCLEOTIDE SEQUENCE</scope>
    <source>
        <strain evidence="1">6C</strain>
    </source>
</reference>
<protein>
    <submittedName>
        <fullName evidence="1">Uncharacterized protein</fullName>
    </submittedName>
</protein>
<organism evidence="1 2">
    <name type="scientific">Rhodopirellula europaea 6C</name>
    <dbReference type="NCBI Taxonomy" id="1263867"/>
    <lineage>
        <taxon>Bacteria</taxon>
        <taxon>Pseudomonadati</taxon>
        <taxon>Planctomycetota</taxon>
        <taxon>Planctomycetia</taxon>
        <taxon>Pirellulales</taxon>
        <taxon>Pirellulaceae</taxon>
        <taxon>Rhodopirellula</taxon>
    </lineage>
</organism>
<gene>
    <name evidence="1" type="ORF">RE6C_05011</name>
</gene>